<comment type="similarity">
    <text evidence="6">Belongs to the peptidase M48 family.</text>
</comment>
<evidence type="ECO:0000256" key="5">
    <source>
        <dbReference type="ARBA" id="ARBA00023049"/>
    </source>
</evidence>
<feature type="transmembrane region" description="Helical" evidence="8">
    <location>
        <begin position="39"/>
        <end position="58"/>
    </location>
</feature>
<dbReference type="AlphaFoldDB" id="A0A7Z0GP90"/>
<proteinExistence type="inferred from homology"/>
<keyword evidence="5 6" id="KW-0482">Metalloprotease</keyword>
<dbReference type="InterPro" id="IPR052173">
    <property type="entry name" value="Beta-lactam_resp_regulator"/>
</dbReference>
<keyword evidence="8" id="KW-0472">Membrane</keyword>
<comment type="cofactor">
    <cofactor evidence="6">
        <name>Zn(2+)</name>
        <dbReference type="ChEBI" id="CHEBI:29105"/>
    </cofactor>
    <text evidence="6">Binds 1 zinc ion per subunit.</text>
</comment>
<comment type="caution">
    <text evidence="10">The sequence shown here is derived from an EMBL/GenBank/DDBJ whole genome shotgun (WGS) entry which is preliminary data.</text>
</comment>
<dbReference type="Pfam" id="PF01435">
    <property type="entry name" value="Peptidase_M48"/>
    <property type="match status" value="1"/>
</dbReference>
<dbReference type="CDD" id="cd07326">
    <property type="entry name" value="M56_BlaR1_MecR1_like"/>
    <property type="match status" value="1"/>
</dbReference>
<evidence type="ECO:0000256" key="7">
    <source>
        <dbReference type="SAM" id="MobiDB-lite"/>
    </source>
</evidence>
<evidence type="ECO:0000256" key="3">
    <source>
        <dbReference type="ARBA" id="ARBA00022801"/>
    </source>
</evidence>
<keyword evidence="4 6" id="KW-0862">Zinc</keyword>
<evidence type="ECO:0000256" key="8">
    <source>
        <dbReference type="SAM" id="Phobius"/>
    </source>
</evidence>
<dbReference type="GO" id="GO:0046872">
    <property type="term" value="F:metal ion binding"/>
    <property type="evidence" value="ECO:0007669"/>
    <property type="project" value="UniProtKB-KW"/>
</dbReference>
<keyword evidence="8" id="KW-1133">Transmembrane helix</keyword>
<dbReference type="InterPro" id="IPR001915">
    <property type="entry name" value="Peptidase_M48"/>
</dbReference>
<feature type="transmembrane region" description="Helical" evidence="8">
    <location>
        <begin position="316"/>
        <end position="342"/>
    </location>
</feature>
<evidence type="ECO:0000256" key="2">
    <source>
        <dbReference type="ARBA" id="ARBA00022723"/>
    </source>
</evidence>
<dbReference type="RefSeq" id="WP_343047568.1">
    <property type="nucleotide sequence ID" value="NZ_BAAALL010000007.1"/>
</dbReference>
<keyword evidence="2" id="KW-0479">Metal-binding</keyword>
<name>A0A7Z0GP90_9MICC</name>
<keyword evidence="1 6" id="KW-0645">Protease</keyword>
<dbReference type="PANTHER" id="PTHR34978:SF3">
    <property type="entry name" value="SLR0241 PROTEIN"/>
    <property type="match status" value="1"/>
</dbReference>
<keyword evidence="8" id="KW-0812">Transmembrane</keyword>
<evidence type="ECO:0000256" key="1">
    <source>
        <dbReference type="ARBA" id="ARBA00022670"/>
    </source>
</evidence>
<feature type="transmembrane region" description="Helical" evidence="8">
    <location>
        <begin position="92"/>
        <end position="118"/>
    </location>
</feature>
<keyword evidence="11" id="KW-1185">Reference proteome</keyword>
<evidence type="ECO:0000256" key="4">
    <source>
        <dbReference type="ARBA" id="ARBA00022833"/>
    </source>
</evidence>
<dbReference type="EMBL" id="JACCFY010000001">
    <property type="protein sequence ID" value="NYJ79652.1"/>
    <property type="molecule type" value="Genomic_DNA"/>
</dbReference>
<accession>A0A7Z0GP90</accession>
<protein>
    <submittedName>
        <fullName evidence="10">Zn-dependent protease with chaperone function</fullName>
    </submittedName>
</protein>
<feature type="domain" description="Peptidase M48" evidence="9">
    <location>
        <begin position="157"/>
        <end position="219"/>
    </location>
</feature>
<dbReference type="PANTHER" id="PTHR34978">
    <property type="entry name" value="POSSIBLE SENSOR-TRANSDUCER PROTEIN BLAR"/>
    <property type="match status" value="1"/>
</dbReference>
<evidence type="ECO:0000313" key="11">
    <source>
        <dbReference type="Proteomes" id="UP000535437"/>
    </source>
</evidence>
<keyword evidence="3 6" id="KW-0378">Hydrolase</keyword>
<sequence>MTSLALFLAVLAFLLAVPIPRMLSRAGFRARSPWTAMLLWQAIALAGGLALIGAPLVYGLSPFGDSLHEAAAEVLRLLFAADFSALEDLHVLPLHVFALCLGVMLGAHLLLTLLRTYIRVLGSRRRHRDLVRLLSTPFDSSTPAQAGPSMSGAALDEAHVIDHDAPLAYCLPGRTNATSVTVLSRGLLEQLSRAELAAVVAHERTHLQQRHHLLTMAFDAWYRALPWLPTTRYGREAVLELTEMLADDGALQEHSREDLLRSLALSTPDAASTEAAPAPEGAAAPPVDAARGATAGAGGAVITTARLRRLLVPPPALPRAAQIVVVATAAALLTVPTALLLIL</sequence>
<dbReference type="GO" id="GO:0004222">
    <property type="term" value="F:metalloendopeptidase activity"/>
    <property type="evidence" value="ECO:0007669"/>
    <property type="project" value="InterPro"/>
</dbReference>
<gene>
    <name evidence="10" type="ORF">HNR09_003063</name>
</gene>
<dbReference type="GO" id="GO:0006508">
    <property type="term" value="P:proteolysis"/>
    <property type="evidence" value="ECO:0007669"/>
    <property type="project" value="UniProtKB-KW"/>
</dbReference>
<evidence type="ECO:0000259" key="9">
    <source>
        <dbReference type="Pfam" id="PF01435"/>
    </source>
</evidence>
<dbReference type="Proteomes" id="UP000535437">
    <property type="component" value="Unassembled WGS sequence"/>
</dbReference>
<reference evidence="10 11" key="1">
    <citation type="submission" date="2020-07" db="EMBL/GenBank/DDBJ databases">
        <title>Sequencing the genomes of 1000 actinobacteria strains.</title>
        <authorList>
            <person name="Klenk H.-P."/>
        </authorList>
    </citation>
    <scope>NUCLEOTIDE SEQUENCE [LARGE SCALE GENOMIC DNA]</scope>
    <source>
        <strain evidence="10 11">DSM 15475</strain>
    </source>
</reference>
<organism evidence="10 11">
    <name type="scientific">Nesterenkonia xinjiangensis</name>
    <dbReference type="NCBI Taxonomy" id="225327"/>
    <lineage>
        <taxon>Bacteria</taxon>
        <taxon>Bacillati</taxon>
        <taxon>Actinomycetota</taxon>
        <taxon>Actinomycetes</taxon>
        <taxon>Micrococcales</taxon>
        <taxon>Micrococcaceae</taxon>
        <taxon>Nesterenkonia</taxon>
    </lineage>
</organism>
<dbReference type="Gene3D" id="3.30.2010.10">
    <property type="entry name" value="Metalloproteases ('zincins'), catalytic domain"/>
    <property type="match status" value="1"/>
</dbReference>
<feature type="region of interest" description="Disordered" evidence="7">
    <location>
        <begin position="270"/>
        <end position="289"/>
    </location>
</feature>
<evidence type="ECO:0000313" key="10">
    <source>
        <dbReference type="EMBL" id="NYJ79652.1"/>
    </source>
</evidence>
<evidence type="ECO:0000256" key="6">
    <source>
        <dbReference type="RuleBase" id="RU003983"/>
    </source>
</evidence>